<keyword evidence="5 9" id="KW-0812">Transmembrane</keyword>
<evidence type="ECO:0000256" key="4">
    <source>
        <dbReference type="ARBA" id="ARBA00022597"/>
    </source>
</evidence>
<reference evidence="10 11" key="1">
    <citation type="submission" date="2024-01" db="EMBL/GenBank/DDBJ databases">
        <title>Genome assemblies of Stephania.</title>
        <authorList>
            <person name="Yang L."/>
        </authorList>
    </citation>
    <scope>NUCLEOTIDE SEQUENCE [LARGE SCALE GENOMIC DNA]</scope>
    <source>
        <strain evidence="10">YNDBR</strain>
        <tissue evidence="10">Leaf</tissue>
    </source>
</reference>
<keyword evidence="4 9" id="KW-0762">Sugar transport</keyword>
<evidence type="ECO:0000256" key="6">
    <source>
        <dbReference type="ARBA" id="ARBA00022737"/>
    </source>
</evidence>
<dbReference type="Gene3D" id="1.20.1280.290">
    <property type="match status" value="1"/>
</dbReference>
<keyword evidence="6" id="KW-0677">Repeat</keyword>
<dbReference type="GO" id="GO:0016020">
    <property type="term" value="C:membrane"/>
    <property type="evidence" value="ECO:0007669"/>
    <property type="project" value="InterPro"/>
</dbReference>
<feature type="transmembrane region" description="Helical" evidence="9">
    <location>
        <begin position="23"/>
        <end position="46"/>
    </location>
</feature>
<protein>
    <recommendedName>
        <fullName evidence="9">Bidirectional sugar transporter SWEET</fullName>
    </recommendedName>
</protein>
<keyword evidence="11" id="KW-1185">Reference proteome</keyword>
<dbReference type="GO" id="GO:0012505">
    <property type="term" value="C:endomembrane system"/>
    <property type="evidence" value="ECO:0007669"/>
    <property type="project" value="UniProtKB-SubCell"/>
</dbReference>
<keyword evidence="8 9" id="KW-0472">Membrane</keyword>
<comment type="function">
    <text evidence="9">Mediates both low-affinity uptake and efflux of sugar across the membrane.</text>
</comment>
<accession>A0AAP0KZI5</accession>
<dbReference type="PANTHER" id="PTHR10791">
    <property type="entry name" value="RAG1-ACTIVATING PROTEIN 1"/>
    <property type="match status" value="1"/>
</dbReference>
<organism evidence="10 11">
    <name type="scientific">Stephania yunnanensis</name>
    <dbReference type="NCBI Taxonomy" id="152371"/>
    <lineage>
        <taxon>Eukaryota</taxon>
        <taxon>Viridiplantae</taxon>
        <taxon>Streptophyta</taxon>
        <taxon>Embryophyta</taxon>
        <taxon>Tracheophyta</taxon>
        <taxon>Spermatophyta</taxon>
        <taxon>Magnoliopsida</taxon>
        <taxon>Ranunculales</taxon>
        <taxon>Menispermaceae</taxon>
        <taxon>Menispermoideae</taxon>
        <taxon>Cissampelideae</taxon>
        <taxon>Stephania</taxon>
    </lineage>
</organism>
<dbReference type="EMBL" id="JBBNAF010000003">
    <property type="protein sequence ID" value="KAK9161536.1"/>
    <property type="molecule type" value="Genomic_DNA"/>
</dbReference>
<proteinExistence type="inferred from homology"/>
<dbReference type="Proteomes" id="UP001420932">
    <property type="component" value="Unassembled WGS sequence"/>
</dbReference>
<gene>
    <name evidence="10" type="ORF">Syun_007877</name>
</gene>
<feature type="transmembrane region" description="Helical" evidence="9">
    <location>
        <begin position="159"/>
        <end position="181"/>
    </location>
</feature>
<feature type="transmembrane region" description="Helical" evidence="9">
    <location>
        <begin position="66"/>
        <end position="88"/>
    </location>
</feature>
<sequence length="288" mass="31781">MEFLYTHLPLQAQSLVSSEKSELLRVGVGVVGNVVSLLLFAAPTVVELPYLRVVRFAFVSNGWENLPLFTIDIVGIALESSFIIIYILYAPPRGKRNTCLMATTVIAFVIGMVVMSSILSDPSLRKTLIGAFGLVACSAMYSSPLVVVKRVIQTKSVEFMPFSLSLFSFLASSLWTAYGLLSNDLLLAFPNILGCPLGLLQLLLYFKYSRKRGQLEEPLIKVDIEEACAPFLIHTKEEQEPIRFDVVVEDIEAPSLMLNVQQTGSFIDDHISEIRVDLSSPLLVSVCA</sequence>
<dbReference type="GO" id="GO:0051119">
    <property type="term" value="F:sugar transmembrane transporter activity"/>
    <property type="evidence" value="ECO:0007669"/>
    <property type="project" value="InterPro"/>
</dbReference>
<evidence type="ECO:0000256" key="2">
    <source>
        <dbReference type="ARBA" id="ARBA00007809"/>
    </source>
</evidence>
<feature type="transmembrane region" description="Helical" evidence="9">
    <location>
        <begin position="100"/>
        <end position="120"/>
    </location>
</feature>
<feature type="transmembrane region" description="Helical" evidence="9">
    <location>
        <begin position="126"/>
        <end position="147"/>
    </location>
</feature>
<evidence type="ECO:0000256" key="8">
    <source>
        <dbReference type="ARBA" id="ARBA00023136"/>
    </source>
</evidence>
<dbReference type="InterPro" id="IPR004316">
    <property type="entry name" value="SWEET_rpt"/>
</dbReference>
<keyword evidence="3 9" id="KW-0813">Transport</keyword>
<dbReference type="InterPro" id="IPR047664">
    <property type="entry name" value="SWEET"/>
</dbReference>
<comment type="similarity">
    <text evidence="2 9">Belongs to the SWEET sugar transporter family.</text>
</comment>
<evidence type="ECO:0000256" key="3">
    <source>
        <dbReference type="ARBA" id="ARBA00022448"/>
    </source>
</evidence>
<evidence type="ECO:0000256" key="7">
    <source>
        <dbReference type="ARBA" id="ARBA00022989"/>
    </source>
</evidence>
<comment type="subcellular location">
    <subcellularLocation>
        <location evidence="1">Endomembrane system</location>
        <topology evidence="1">Multi-pass membrane protein</topology>
    </subcellularLocation>
</comment>
<name>A0AAP0KZI5_9MAGN</name>
<dbReference type="AlphaFoldDB" id="A0AAP0KZI5"/>
<evidence type="ECO:0000313" key="10">
    <source>
        <dbReference type="EMBL" id="KAK9161536.1"/>
    </source>
</evidence>
<dbReference type="Pfam" id="PF03083">
    <property type="entry name" value="MtN3_slv"/>
    <property type="match status" value="1"/>
</dbReference>
<dbReference type="PANTHER" id="PTHR10791:SF28">
    <property type="entry name" value="BIDIRECTIONAL SUGAR TRANSPORTER SWEET3"/>
    <property type="match status" value="1"/>
</dbReference>
<evidence type="ECO:0000256" key="5">
    <source>
        <dbReference type="ARBA" id="ARBA00022692"/>
    </source>
</evidence>
<evidence type="ECO:0000256" key="9">
    <source>
        <dbReference type="RuleBase" id="RU910715"/>
    </source>
</evidence>
<comment type="caution">
    <text evidence="10">The sequence shown here is derived from an EMBL/GenBank/DDBJ whole genome shotgun (WGS) entry which is preliminary data.</text>
</comment>
<keyword evidence="7 9" id="KW-1133">Transmembrane helix</keyword>
<evidence type="ECO:0000256" key="1">
    <source>
        <dbReference type="ARBA" id="ARBA00004127"/>
    </source>
</evidence>
<evidence type="ECO:0000313" key="11">
    <source>
        <dbReference type="Proteomes" id="UP001420932"/>
    </source>
</evidence>
<comment type="caution">
    <text evidence="9">Lacks conserved residue(s) required for the propagation of feature annotation.</text>
</comment>
<feature type="transmembrane region" description="Helical" evidence="9">
    <location>
        <begin position="187"/>
        <end position="206"/>
    </location>
</feature>
<dbReference type="FunFam" id="1.20.1280.290:FF:000002">
    <property type="entry name" value="Bidirectional sugar transporter SWEET"/>
    <property type="match status" value="1"/>
</dbReference>